<protein>
    <submittedName>
        <fullName evidence="1">Uncharacterized protein</fullName>
    </submittedName>
</protein>
<dbReference type="KEGG" id="dfi:AXF13_08110"/>
<reference evidence="2" key="1">
    <citation type="submission" date="2016-02" db="EMBL/GenBank/DDBJ databases">
        <authorList>
            <person name="Holder M.E."/>
            <person name="Ajami N.J."/>
            <person name="Petrosino J.F."/>
        </authorList>
    </citation>
    <scope>NUCLEOTIDE SEQUENCE [LARGE SCALE GENOMIC DNA]</scope>
    <source>
        <strain evidence="2">CCUG 45958</strain>
    </source>
</reference>
<dbReference type="Proteomes" id="UP000069241">
    <property type="component" value="Chromosome"/>
</dbReference>
<dbReference type="EMBL" id="CP014229">
    <property type="protein sequence ID" value="AMD90086.1"/>
    <property type="molecule type" value="Genomic_DNA"/>
</dbReference>
<dbReference type="AlphaFoldDB" id="A0A0X8JJZ2"/>
<keyword evidence="2" id="KW-1185">Reference proteome</keyword>
<evidence type="ECO:0000313" key="2">
    <source>
        <dbReference type="Proteomes" id="UP000069241"/>
    </source>
</evidence>
<evidence type="ECO:0000313" key="1">
    <source>
        <dbReference type="EMBL" id="AMD90086.1"/>
    </source>
</evidence>
<dbReference type="RefSeq" id="WP_062252447.1">
    <property type="nucleotide sequence ID" value="NZ_CP014229.1"/>
</dbReference>
<gene>
    <name evidence="1" type="ORF">AXF13_08110</name>
</gene>
<proteinExistence type="predicted"/>
<name>A0A0X8JJZ2_9BACT</name>
<organism evidence="1 2">
    <name type="scientific">Desulfovibrio fairfieldensis</name>
    <dbReference type="NCBI Taxonomy" id="44742"/>
    <lineage>
        <taxon>Bacteria</taxon>
        <taxon>Pseudomonadati</taxon>
        <taxon>Thermodesulfobacteriota</taxon>
        <taxon>Desulfovibrionia</taxon>
        <taxon>Desulfovibrionales</taxon>
        <taxon>Desulfovibrionaceae</taxon>
        <taxon>Desulfovibrio</taxon>
    </lineage>
</organism>
<sequence>METRSEELQEKASAIMALAENFQHELSDPLLKIWLRNLDPWPANIVENAVAMVLRNYKGWKFPSYSVLQSALDELCGKSQAQLRDQAIAEWGLLMRNISLRGTRNEPEHHPTTAYVIRLLGGWANVCQWKLAELDFKQRNFLDLWIQSHGKTDVLAQGAFAIAQTSAAVADKAIMPLLELHKVWPQQKRESPPPGLPAAQNK</sequence>
<accession>A0A0X8JJZ2</accession>